<evidence type="ECO:0000256" key="3">
    <source>
        <dbReference type="ARBA" id="ARBA00023012"/>
    </source>
</evidence>
<dbReference type="Proteomes" id="UP000617531">
    <property type="component" value="Unassembled WGS sequence"/>
</dbReference>
<dbReference type="Pfam" id="PF13185">
    <property type="entry name" value="GAF_2"/>
    <property type="match status" value="2"/>
</dbReference>
<dbReference type="GO" id="GO:0016020">
    <property type="term" value="C:membrane"/>
    <property type="evidence" value="ECO:0007669"/>
    <property type="project" value="InterPro"/>
</dbReference>
<gene>
    <name evidence="6" type="ORF">GCM10011600_27020</name>
</gene>
<dbReference type="InterPro" id="IPR036890">
    <property type="entry name" value="HATPase_C_sf"/>
</dbReference>
<dbReference type="SUPFAM" id="SSF55874">
    <property type="entry name" value="ATPase domain of HSP90 chaperone/DNA topoisomerase II/histidine kinase"/>
    <property type="match status" value="1"/>
</dbReference>
<dbReference type="PANTHER" id="PTHR24421:SF56">
    <property type="entry name" value="OXYGEN SENSOR HISTIDINE KINASE RESPONSE REGULATOR DOST"/>
    <property type="match status" value="1"/>
</dbReference>
<feature type="domain" description="GAF" evidence="5">
    <location>
        <begin position="51"/>
        <end position="197"/>
    </location>
</feature>
<protein>
    <submittedName>
        <fullName evidence="6">Histidine kinase</fullName>
    </submittedName>
</protein>
<evidence type="ECO:0000259" key="5">
    <source>
        <dbReference type="SMART" id="SM00065"/>
    </source>
</evidence>
<evidence type="ECO:0000313" key="6">
    <source>
        <dbReference type="EMBL" id="GHF24528.1"/>
    </source>
</evidence>
<dbReference type="Pfam" id="PF07730">
    <property type="entry name" value="HisKA_3"/>
    <property type="match status" value="1"/>
</dbReference>
<feature type="domain" description="GAF" evidence="5">
    <location>
        <begin position="217"/>
        <end position="359"/>
    </location>
</feature>
<dbReference type="PANTHER" id="PTHR24421">
    <property type="entry name" value="NITRATE/NITRITE SENSOR PROTEIN NARX-RELATED"/>
    <property type="match status" value="1"/>
</dbReference>
<proteinExistence type="predicted"/>
<dbReference type="InterPro" id="IPR029016">
    <property type="entry name" value="GAF-like_dom_sf"/>
</dbReference>
<feature type="region of interest" description="Disordered" evidence="4">
    <location>
        <begin position="517"/>
        <end position="547"/>
    </location>
</feature>
<dbReference type="SMART" id="SM00065">
    <property type="entry name" value="GAF"/>
    <property type="match status" value="2"/>
</dbReference>
<keyword evidence="1" id="KW-0808">Transferase</keyword>
<dbReference type="InterPro" id="IPR003018">
    <property type="entry name" value="GAF"/>
</dbReference>
<dbReference type="RefSeq" id="WP_191284065.1">
    <property type="nucleotide sequence ID" value="NZ_BNAI01000008.1"/>
</dbReference>
<dbReference type="EMBL" id="BNAI01000008">
    <property type="protein sequence ID" value="GHF24528.1"/>
    <property type="molecule type" value="Genomic_DNA"/>
</dbReference>
<dbReference type="AlphaFoldDB" id="A0A8J3M3W3"/>
<reference evidence="6" key="2">
    <citation type="submission" date="2020-09" db="EMBL/GenBank/DDBJ databases">
        <authorList>
            <person name="Sun Q."/>
            <person name="Zhou Y."/>
        </authorList>
    </citation>
    <scope>NUCLEOTIDE SEQUENCE</scope>
    <source>
        <strain evidence="6">CGMCC 1.16548</strain>
    </source>
</reference>
<evidence type="ECO:0000313" key="7">
    <source>
        <dbReference type="Proteomes" id="UP000617531"/>
    </source>
</evidence>
<dbReference type="Gene3D" id="3.30.565.10">
    <property type="entry name" value="Histidine kinase-like ATPase, C-terminal domain"/>
    <property type="match status" value="1"/>
</dbReference>
<dbReference type="GO" id="GO:0046983">
    <property type="term" value="F:protein dimerization activity"/>
    <property type="evidence" value="ECO:0007669"/>
    <property type="project" value="InterPro"/>
</dbReference>
<keyword evidence="2 6" id="KW-0418">Kinase</keyword>
<reference evidence="6" key="1">
    <citation type="journal article" date="2014" name="Int. J. Syst. Evol. Microbiol.">
        <title>Complete genome sequence of Corynebacterium casei LMG S-19264T (=DSM 44701T), isolated from a smear-ripened cheese.</title>
        <authorList>
            <consortium name="US DOE Joint Genome Institute (JGI-PGF)"/>
            <person name="Walter F."/>
            <person name="Albersmeier A."/>
            <person name="Kalinowski J."/>
            <person name="Ruckert C."/>
        </authorList>
    </citation>
    <scope>NUCLEOTIDE SEQUENCE</scope>
    <source>
        <strain evidence="6">CGMCC 1.16548</strain>
    </source>
</reference>
<dbReference type="GO" id="GO:0000155">
    <property type="term" value="F:phosphorelay sensor kinase activity"/>
    <property type="evidence" value="ECO:0007669"/>
    <property type="project" value="InterPro"/>
</dbReference>
<evidence type="ECO:0000256" key="4">
    <source>
        <dbReference type="SAM" id="MobiDB-lite"/>
    </source>
</evidence>
<keyword evidence="7" id="KW-1185">Reference proteome</keyword>
<keyword evidence="3" id="KW-0902">Two-component regulatory system</keyword>
<dbReference type="InterPro" id="IPR050482">
    <property type="entry name" value="Sensor_HK_TwoCompSys"/>
</dbReference>
<organism evidence="6 7">
    <name type="scientific">Pseudolysinimonas yzui</name>
    <dbReference type="NCBI Taxonomy" id="2708254"/>
    <lineage>
        <taxon>Bacteria</taxon>
        <taxon>Bacillati</taxon>
        <taxon>Actinomycetota</taxon>
        <taxon>Actinomycetes</taxon>
        <taxon>Micrococcales</taxon>
        <taxon>Microbacteriaceae</taxon>
        <taxon>Pseudolysinimonas</taxon>
    </lineage>
</organism>
<evidence type="ECO:0000256" key="1">
    <source>
        <dbReference type="ARBA" id="ARBA00022679"/>
    </source>
</evidence>
<comment type="caution">
    <text evidence="6">The sequence shown here is derived from an EMBL/GenBank/DDBJ whole genome shotgun (WGS) entry which is preliminary data.</text>
</comment>
<evidence type="ECO:0000256" key="2">
    <source>
        <dbReference type="ARBA" id="ARBA00022777"/>
    </source>
</evidence>
<dbReference type="Gene3D" id="1.20.5.1930">
    <property type="match status" value="1"/>
</dbReference>
<name>A0A8J3M3W3_9MICO</name>
<dbReference type="CDD" id="cd16917">
    <property type="entry name" value="HATPase_UhpB-NarQ-NarX-like"/>
    <property type="match status" value="1"/>
</dbReference>
<dbReference type="SUPFAM" id="SSF55781">
    <property type="entry name" value="GAF domain-like"/>
    <property type="match status" value="2"/>
</dbReference>
<dbReference type="InterPro" id="IPR011712">
    <property type="entry name" value="Sig_transdc_His_kin_sub3_dim/P"/>
</dbReference>
<dbReference type="Gene3D" id="3.30.450.40">
    <property type="match status" value="2"/>
</dbReference>
<accession>A0A8J3M3W3</accession>
<sequence>MGEGLGASDTPQSELERSTEELITHARRVLAAQGRVRELLRVTRVVVEQIELDRVLRTIVEAAVSLSGARYGALGVIAPTGGLEQFIHVGMPGDVAELIGHLPEGRGILGAVIDTGAAIRLEHLGSDERSSGFPAHHPPMDSFLGVPVVVRGEVFGNLYLTDKTDGPFSAEDEELVAALAATAGIAIDNARLFAESRRRERWSAALAEISATLLSGEVDDPLAVVVETVATAVGAELACLVRPVGDEELLIELARGEGAELLEGTRVASAGSLVRQALDSDAPVVVEALAAREGIPGTGAYGPTVAIPLIVEGRALGALTISRPVGSERFTTADLEMAADFARQTSVAIAFAQARLDREQLELVEERTRIARDLHDHVIQRLFGAGLALQSAASLADPVLASRITQQIDAIDSAISEIRTAIFTLQTRPEAARPGLRHRVLDVASEAGSTLGWSPRIAFGGAVDLFVDEELADDIVAVVREGLANVARHARAARGEVRVEIVGDQLIVIVEDDGDGLPARPTRSSGTSNLAERATARGGTFALAPGDPRGTRLEWSVPFAQEDL</sequence>